<evidence type="ECO:0000313" key="2">
    <source>
        <dbReference type="EMBL" id="KAK8767750.1"/>
    </source>
</evidence>
<comment type="caution">
    <text evidence="2">The sequence shown here is derived from an EMBL/GenBank/DDBJ whole genome shotgun (WGS) entry which is preliminary data.</text>
</comment>
<protein>
    <submittedName>
        <fullName evidence="2">Uncharacterized protein</fullName>
    </submittedName>
</protein>
<dbReference type="Proteomes" id="UP001321473">
    <property type="component" value="Unassembled WGS sequence"/>
</dbReference>
<evidence type="ECO:0000256" key="1">
    <source>
        <dbReference type="SAM" id="MobiDB-lite"/>
    </source>
</evidence>
<dbReference type="EMBL" id="JARKHS020025034">
    <property type="protein sequence ID" value="KAK8767750.1"/>
    <property type="molecule type" value="Genomic_DNA"/>
</dbReference>
<proteinExistence type="predicted"/>
<organism evidence="2 3">
    <name type="scientific">Amblyomma americanum</name>
    <name type="common">Lone star tick</name>
    <dbReference type="NCBI Taxonomy" id="6943"/>
    <lineage>
        <taxon>Eukaryota</taxon>
        <taxon>Metazoa</taxon>
        <taxon>Ecdysozoa</taxon>
        <taxon>Arthropoda</taxon>
        <taxon>Chelicerata</taxon>
        <taxon>Arachnida</taxon>
        <taxon>Acari</taxon>
        <taxon>Parasitiformes</taxon>
        <taxon>Ixodida</taxon>
        <taxon>Ixodoidea</taxon>
        <taxon>Ixodidae</taxon>
        <taxon>Amblyomminae</taxon>
        <taxon>Amblyomma</taxon>
    </lineage>
</organism>
<feature type="region of interest" description="Disordered" evidence="1">
    <location>
        <begin position="40"/>
        <end position="60"/>
    </location>
</feature>
<dbReference type="AlphaFoldDB" id="A0AAQ4DZ60"/>
<reference evidence="2 3" key="1">
    <citation type="journal article" date="2023" name="Arcadia Sci">
        <title>De novo assembly of a long-read Amblyomma americanum tick genome.</title>
        <authorList>
            <person name="Chou S."/>
            <person name="Poskanzer K.E."/>
            <person name="Rollins M."/>
            <person name="Thuy-Boun P.S."/>
        </authorList>
    </citation>
    <scope>NUCLEOTIDE SEQUENCE [LARGE SCALE GENOMIC DNA]</scope>
    <source>
        <strain evidence="2">F_SG_1</strain>
        <tissue evidence="2">Salivary glands</tissue>
    </source>
</reference>
<name>A0AAQ4DZ60_AMBAM</name>
<keyword evidence="3" id="KW-1185">Reference proteome</keyword>
<gene>
    <name evidence="2" type="ORF">V5799_005469</name>
</gene>
<accession>A0AAQ4DZ60</accession>
<sequence length="88" mass="10023">MFDESFKVGGRRLTGEYRAKLLQATDSMFAKYSSINSVREGRAAKRRPLSQQRKETTDRSKIASNLTLSAQWLHTPFSSKALLSKHTF</sequence>
<evidence type="ECO:0000313" key="3">
    <source>
        <dbReference type="Proteomes" id="UP001321473"/>
    </source>
</evidence>